<comment type="pathway">
    <text evidence="2">Purine metabolism; 7-cyano-7-deazaguanine biosynthesis.</text>
</comment>
<evidence type="ECO:0000256" key="6">
    <source>
        <dbReference type="ARBA" id="ARBA00031449"/>
    </source>
</evidence>
<accession>B4RFN3</accession>
<dbReference type="Gene3D" id="3.30.479.10">
    <property type="entry name" value="6-pyruvoyl tetrahydropterin synthase/QueD"/>
    <property type="match status" value="1"/>
</dbReference>
<keyword evidence="9" id="KW-1185">Reference proteome</keyword>
<evidence type="ECO:0000256" key="2">
    <source>
        <dbReference type="ARBA" id="ARBA00005061"/>
    </source>
</evidence>
<dbReference type="RefSeq" id="WP_012521262.1">
    <property type="nucleotide sequence ID" value="NC_011144.1"/>
</dbReference>
<reference evidence="8 9" key="1">
    <citation type="journal article" date="2008" name="BMC Genomics">
        <title>Complete genome of Phenylobacterium zucineum - a novel facultative intracellular bacterium isolated from human erythroleukemia cell line K562.</title>
        <authorList>
            <person name="Luo Y."/>
            <person name="Xu X."/>
            <person name="Ding Z."/>
            <person name="Liu Z."/>
            <person name="Zhang B."/>
            <person name="Yan Z."/>
            <person name="Sun J."/>
            <person name="Hu S."/>
            <person name="Hu X."/>
        </authorList>
    </citation>
    <scope>NUCLEOTIDE SEQUENCE [LARGE SCALE GENOMIC DNA]</scope>
    <source>
        <strain evidence="8 9">HLK1</strain>
    </source>
</reference>
<comment type="catalytic activity">
    <reaction evidence="7">
        <text>7,8-dihydroneopterin 3'-triphosphate + H2O = 6-carboxy-5,6,7,8-tetrahydropterin + triphosphate + acetaldehyde + 2 H(+)</text>
        <dbReference type="Rhea" id="RHEA:27966"/>
        <dbReference type="ChEBI" id="CHEBI:15343"/>
        <dbReference type="ChEBI" id="CHEBI:15377"/>
        <dbReference type="ChEBI" id="CHEBI:15378"/>
        <dbReference type="ChEBI" id="CHEBI:18036"/>
        <dbReference type="ChEBI" id="CHEBI:58462"/>
        <dbReference type="ChEBI" id="CHEBI:61032"/>
        <dbReference type="EC" id="4.1.2.50"/>
    </reaction>
</comment>
<evidence type="ECO:0000256" key="7">
    <source>
        <dbReference type="ARBA" id="ARBA00048807"/>
    </source>
</evidence>
<evidence type="ECO:0000256" key="4">
    <source>
        <dbReference type="ARBA" id="ARBA00012982"/>
    </source>
</evidence>
<dbReference type="GO" id="GO:0070497">
    <property type="term" value="F:6-carboxytetrahydropterin synthase activity"/>
    <property type="evidence" value="ECO:0007669"/>
    <property type="project" value="UniProtKB-EC"/>
</dbReference>
<dbReference type="SUPFAM" id="SSF55620">
    <property type="entry name" value="Tetrahydrobiopterin biosynthesis enzymes-like"/>
    <property type="match status" value="1"/>
</dbReference>
<sequence length="170" mass="18398">MSWISTKTYGAERGLTCALRQWAADSHCALLHGYSLGFRFTFAAEQLDRRGWVVDFGSGGFGKIREWLHGTFDHALLVAEDDPGRPELARLADLGLARVQVVPGTSCEALARFVFEAAQPMVAAATQGRCWIAEVECFEHGANSAIYRNPEGVLREVSAEALTALAAAVA</sequence>
<comment type="similarity">
    <text evidence="3">Belongs to the PTPS family. QueD subfamily.</text>
</comment>
<evidence type="ECO:0000256" key="5">
    <source>
        <dbReference type="ARBA" id="ARBA00018141"/>
    </source>
</evidence>
<dbReference type="AlphaFoldDB" id="B4RFN3"/>
<proteinExistence type="inferred from homology"/>
<organism evidence="8 9">
    <name type="scientific">Phenylobacterium zucineum (strain HLK1)</name>
    <dbReference type="NCBI Taxonomy" id="450851"/>
    <lineage>
        <taxon>Bacteria</taxon>
        <taxon>Pseudomonadati</taxon>
        <taxon>Pseudomonadota</taxon>
        <taxon>Alphaproteobacteria</taxon>
        <taxon>Caulobacterales</taxon>
        <taxon>Caulobacteraceae</taxon>
        <taxon>Phenylobacterium</taxon>
    </lineage>
</organism>
<dbReference type="STRING" id="450851.PHZ_c0700"/>
<dbReference type="HOGENOM" id="CLU_111016_4_0_5"/>
<evidence type="ECO:0000256" key="3">
    <source>
        <dbReference type="ARBA" id="ARBA00008900"/>
    </source>
</evidence>
<dbReference type="KEGG" id="pzu:PHZ_c0700"/>
<evidence type="ECO:0000256" key="1">
    <source>
        <dbReference type="ARBA" id="ARBA00002285"/>
    </source>
</evidence>
<comment type="function">
    <text evidence="1">Catalyzes the conversion of 7,8-dihydroneopterin triphosphate (H2NTP) to 6-carboxy-5,6,7,8-tetrahydropterin (CPH4) and acetaldehyde.</text>
</comment>
<protein>
    <recommendedName>
        <fullName evidence="5">6-carboxy-5,6,7,8-tetrahydropterin synthase</fullName>
        <ecNumber evidence="4">4.1.2.50</ecNumber>
    </recommendedName>
    <alternativeName>
        <fullName evidence="6">Queuosine biosynthesis protein QueD</fullName>
    </alternativeName>
</protein>
<evidence type="ECO:0000313" key="8">
    <source>
        <dbReference type="EMBL" id="ACG77114.1"/>
    </source>
</evidence>
<dbReference type="OrthoDB" id="9804698at2"/>
<dbReference type="InterPro" id="IPR007115">
    <property type="entry name" value="6-PTP_synth/QueD"/>
</dbReference>
<dbReference type="InterPro" id="IPR038418">
    <property type="entry name" value="6-PTP_synth/QueD_sf"/>
</dbReference>
<gene>
    <name evidence="8" type="ordered locus">PHZ_c0700</name>
</gene>
<dbReference type="eggNOG" id="COG0720">
    <property type="taxonomic scope" value="Bacteria"/>
</dbReference>
<name>B4RFN3_PHEZH</name>
<dbReference type="Pfam" id="PF01242">
    <property type="entry name" value="PTPS"/>
    <property type="match status" value="1"/>
</dbReference>
<dbReference type="EC" id="4.1.2.50" evidence="4"/>
<dbReference type="UniPathway" id="UPA00391"/>
<dbReference type="Proteomes" id="UP000001868">
    <property type="component" value="Chromosome"/>
</dbReference>
<evidence type="ECO:0000313" key="9">
    <source>
        <dbReference type="Proteomes" id="UP000001868"/>
    </source>
</evidence>
<dbReference type="EMBL" id="CP000747">
    <property type="protein sequence ID" value="ACG77114.1"/>
    <property type="molecule type" value="Genomic_DNA"/>
</dbReference>